<dbReference type="InterPro" id="IPR011993">
    <property type="entry name" value="PH-like_dom_sf"/>
</dbReference>
<dbReference type="SUPFAM" id="SSF48065">
    <property type="entry name" value="DBL homology domain (DH-domain)"/>
    <property type="match status" value="1"/>
</dbReference>
<feature type="region of interest" description="Disordered" evidence="7">
    <location>
        <begin position="379"/>
        <end position="471"/>
    </location>
</feature>
<feature type="region of interest" description="Disordered" evidence="7">
    <location>
        <begin position="257"/>
        <end position="337"/>
    </location>
</feature>
<comment type="subcellular location">
    <subcellularLocation>
        <location evidence="1">Cytoplasm</location>
    </subcellularLocation>
</comment>
<feature type="compositionally biased region" description="Basic and acidic residues" evidence="7">
    <location>
        <begin position="379"/>
        <end position="393"/>
    </location>
</feature>
<dbReference type="Gene3D" id="1.20.900.10">
    <property type="entry name" value="Dbl homology (DH) domain"/>
    <property type="match status" value="1"/>
</dbReference>
<keyword evidence="5 6" id="KW-0175">Coiled coil</keyword>
<dbReference type="InterPro" id="IPR051632">
    <property type="entry name" value="Rho_GEF"/>
</dbReference>
<feature type="domain" description="PH" evidence="8">
    <location>
        <begin position="857"/>
        <end position="958"/>
    </location>
</feature>
<feature type="compositionally biased region" description="Low complexity" evidence="7">
    <location>
        <begin position="1117"/>
        <end position="1131"/>
    </location>
</feature>
<keyword evidence="11" id="KW-1185">Reference proteome</keyword>
<feature type="region of interest" description="Disordered" evidence="7">
    <location>
        <begin position="141"/>
        <end position="160"/>
    </location>
</feature>
<feature type="domain" description="DH" evidence="9">
    <location>
        <begin position="625"/>
        <end position="812"/>
    </location>
</feature>
<gene>
    <name evidence="10" type="ORF">DdX_01904</name>
</gene>
<feature type="compositionally biased region" description="Polar residues" evidence="7">
    <location>
        <begin position="423"/>
        <end position="438"/>
    </location>
</feature>
<dbReference type="GO" id="GO:0005737">
    <property type="term" value="C:cytoplasm"/>
    <property type="evidence" value="ECO:0007669"/>
    <property type="project" value="UniProtKB-SubCell"/>
</dbReference>
<feature type="compositionally biased region" description="Polar residues" evidence="7">
    <location>
        <begin position="298"/>
        <end position="335"/>
    </location>
</feature>
<organism evidence="10 11">
    <name type="scientific">Ditylenchus destructor</name>
    <dbReference type="NCBI Taxonomy" id="166010"/>
    <lineage>
        <taxon>Eukaryota</taxon>
        <taxon>Metazoa</taxon>
        <taxon>Ecdysozoa</taxon>
        <taxon>Nematoda</taxon>
        <taxon>Chromadorea</taxon>
        <taxon>Rhabditida</taxon>
        <taxon>Tylenchina</taxon>
        <taxon>Tylenchomorpha</taxon>
        <taxon>Sphaerularioidea</taxon>
        <taxon>Anguinidae</taxon>
        <taxon>Anguininae</taxon>
        <taxon>Ditylenchus</taxon>
    </lineage>
</organism>
<accession>A0AAD4RBT1</accession>
<comment type="caution">
    <text evidence="10">The sequence shown here is derived from an EMBL/GenBank/DDBJ whole genome shotgun (WGS) entry which is preliminary data.</text>
</comment>
<evidence type="ECO:0000256" key="7">
    <source>
        <dbReference type="SAM" id="MobiDB-lite"/>
    </source>
</evidence>
<dbReference type="SMART" id="SM00325">
    <property type="entry name" value="RhoGEF"/>
    <property type="match status" value="1"/>
</dbReference>
<evidence type="ECO:0000256" key="6">
    <source>
        <dbReference type="SAM" id="Coils"/>
    </source>
</evidence>
<keyword evidence="4" id="KW-0479">Metal-binding</keyword>
<feature type="compositionally biased region" description="Basic and acidic residues" evidence="7">
    <location>
        <begin position="1136"/>
        <end position="1145"/>
    </location>
</feature>
<dbReference type="PROSITE" id="PS50010">
    <property type="entry name" value="DH_2"/>
    <property type="match status" value="1"/>
</dbReference>
<feature type="compositionally biased region" description="Polar residues" evidence="7">
    <location>
        <begin position="1309"/>
        <end position="1343"/>
    </location>
</feature>
<dbReference type="GO" id="GO:0005085">
    <property type="term" value="F:guanyl-nucleotide exchange factor activity"/>
    <property type="evidence" value="ECO:0007669"/>
    <property type="project" value="InterPro"/>
</dbReference>
<feature type="region of interest" description="Disordered" evidence="7">
    <location>
        <begin position="507"/>
        <end position="537"/>
    </location>
</feature>
<sequence length="1399" mass="160299">MTHSLQPLPPQIIAEPHSLENEEVPVHSPIFTDRSHYTSGRKKNCLKPGEDENRYLSLKLFPISHHRSADDIRSTKFSNMSESPNTIRRSRHSTYTFPEADLVDDIVQGLMTHDIGSCRVCTSVEDISQTCQDRYQPQQQYWHPSLDSQQSRRRSGSLADVERVRLPLSNSNWRLGDIQEAQEESSSPQMPRRDLSEACASTKSGTYLSPPSLNSSAFSSTDSLYYPGNTPFIPEGVIVLDDECIFRYPSQFHAQLGRNNTRTRRSSSTLSCASSNMTEATSPNPNSHSNSLPITPVLTINNNKFPVGSPENQKARTPSRQNSHSLKVPTTQYGNNDGMYGKSLPEDSPNKTPEFRHTKDNIVRRRVRKNISPKMIRKVRDESSNAHEIHADPPDPSPQTMPKVQTRRNSVMDLFSPPGSMSRRISLSTTDLGSSFNRDTVRRSSKRMKSIQQPKDHRQHISMKGEMPSEKDRNWVIKEVSKLWKSRMSFSGTQMMRTMDHTCNSYNNQEQQEISKKERPKRRISLPGHEPSQKGLPDVLANVMGSGGTIKSKDGNSTLSSAFLATSPGYDSLNHSFQYSADEDDRPTPQLEKQKWKDLELWSVEAGSWSQKYVDINHLSSSERKKQDIIYELYLTEKNHCQTIVFLQQAYQAELQKREILTESQMSQLIPDVLDALLDFHLNFLRRVRERISKSEIVDTISDIILDEFEDGEYKNSAINAYTSFCLAREDSHKCYSMHMQANPRFKALFDHYESNDKRRSFKSCLLLIAQRLTKYPLLIEQITKYDSVQHKPLSQKAHNAVKSFALRVDRELWKFELNRRWESIRNKMDKSSVGQLLGSRFSYDDLVHQNPSDPRKVLSIGAVHIQNVGQKLELYMILFDDIIVFLHNKGGVLQFFLQQNHASVVPLHTALVREIERTNNGLMLIVIAKKKPDMYQLYFNNKTEMQQWIQAIKSARLVAPKYVRTAKGDQPIESATRPPDEAADPEEMAYDANIQRWQKKLNSIFEERNRSEEQLRDYFNERMKFFDSVRSHLKEFPAKTPRSDSNLLPTSTKVRENRDIERMKALLQQRIKDMRDHRRSTLDELVETAQKARDSDMTAFFDDFQEFCHVSSPGHSSNDSSATCCSSSASEENDDSRTKEEGKRRNNKPRRARTYTAADSQKSSSSIRRHTTVPKVGSEDVPTSEENENNFENQVDADVRKLPLRVGSKARKAATDLIREIVSLRIENNRLRNEVALQDLHIASLRARKAPVVETTEKLESLRQKTKEIQAQELDFKHDYESKMDILRSKEVELEKREAALKERESQIETANRMENNTVKGSSLPSSIRPSRMNNTMPTFRSGSAIHELGGSTSNRTTAPTRPMSTIEKSSSSPDNIQVPRHLVVKTETKHADKRKKK</sequence>
<evidence type="ECO:0000259" key="9">
    <source>
        <dbReference type="PROSITE" id="PS50010"/>
    </source>
</evidence>
<feature type="coiled-coil region" evidence="6">
    <location>
        <begin position="995"/>
        <end position="1022"/>
    </location>
</feature>
<evidence type="ECO:0000313" key="10">
    <source>
        <dbReference type="EMBL" id="KAI1725252.1"/>
    </source>
</evidence>
<evidence type="ECO:0000256" key="4">
    <source>
        <dbReference type="ARBA" id="ARBA00022771"/>
    </source>
</evidence>
<feature type="compositionally biased region" description="Low complexity" evidence="7">
    <location>
        <begin position="266"/>
        <end position="293"/>
    </location>
</feature>
<feature type="compositionally biased region" description="Polar residues" evidence="7">
    <location>
        <begin position="400"/>
        <end position="409"/>
    </location>
</feature>
<feature type="compositionally biased region" description="Polar residues" evidence="7">
    <location>
        <begin position="1352"/>
        <end position="1377"/>
    </location>
</feature>
<dbReference type="InterPro" id="IPR000219">
    <property type="entry name" value="DH_dom"/>
</dbReference>
<evidence type="ECO:0000256" key="5">
    <source>
        <dbReference type="ARBA" id="ARBA00023054"/>
    </source>
</evidence>
<feature type="region of interest" description="Disordered" evidence="7">
    <location>
        <begin position="175"/>
        <end position="200"/>
    </location>
</feature>
<dbReference type="SMART" id="SM00233">
    <property type="entry name" value="PH"/>
    <property type="match status" value="1"/>
</dbReference>
<dbReference type="GO" id="GO:0008270">
    <property type="term" value="F:zinc ion binding"/>
    <property type="evidence" value="ECO:0007669"/>
    <property type="project" value="UniProtKB-KW"/>
</dbReference>
<evidence type="ECO:0000259" key="8">
    <source>
        <dbReference type="PROSITE" id="PS50003"/>
    </source>
</evidence>
<reference evidence="10" key="1">
    <citation type="submission" date="2022-01" db="EMBL/GenBank/DDBJ databases">
        <title>Genome Sequence Resource for Two Populations of Ditylenchus destructor, the Migratory Endoparasitic Phytonematode.</title>
        <authorList>
            <person name="Zhang H."/>
            <person name="Lin R."/>
            <person name="Xie B."/>
        </authorList>
    </citation>
    <scope>NUCLEOTIDE SEQUENCE</scope>
    <source>
        <strain evidence="10">BazhouSP</strain>
    </source>
</reference>
<dbReference type="InterPro" id="IPR001849">
    <property type="entry name" value="PH_domain"/>
</dbReference>
<dbReference type="InterPro" id="IPR035899">
    <property type="entry name" value="DBL_dom_sf"/>
</dbReference>
<keyword evidence="3" id="KW-0597">Phosphoprotein</keyword>
<dbReference type="GO" id="GO:0035023">
    <property type="term" value="P:regulation of Rho protein signal transduction"/>
    <property type="evidence" value="ECO:0007669"/>
    <property type="project" value="TreeGrafter"/>
</dbReference>
<keyword evidence="2" id="KW-0963">Cytoplasm</keyword>
<evidence type="ECO:0000256" key="1">
    <source>
        <dbReference type="ARBA" id="ARBA00004496"/>
    </source>
</evidence>
<evidence type="ECO:0000256" key="2">
    <source>
        <dbReference type="ARBA" id="ARBA00022490"/>
    </source>
</evidence>
<dbReference type="PANTHER" id="PTHR13944">
    <property type="entry name" value="AGAP007712-PA"/>
    <property type="match status" value="1"/>
</dbReference>
<dbReference type="Proteomes" id="UP001201812">
    <property type="component" value="Unassembled WGS sequence"/>
</dbReference>
<dbReference type="CDD" id="cd00160">
    <property type="entry name" value="RhoGEF"/>
    <property type="match status" value="1"/>
</dbReference>
<protein>
    <submittedName>
        <fullName evidence="10">RhoGEF domain-containing protein</fullName>
    </submittedName>
</protein>
<evidence type="ECO:0000313" key="11">
    <source>
        <dbReference type="Proteomes" id="UP001201812"/>
    </source>
</evidence>
<evidence type="ECO:0000256" key="3">
    <source>
        <dbReference type="ARBA" id="ARBA00022553"/>
    </source>
</evidence>
<dbReference type="PANTHER" id="PTHR13944:SF21">
    <property type="entry name" value="CYSTS, ISOFORM C"/>
    <property type="match status" value="1"/>
</dbReference>
<name>A0AAD4RBT1_9BILA</name>
<dbReference type="PROSITE" id="PS50003">
    <property type="entry name" value="PH_DOMAIN"/>
    <property type="match status" value="1"/>
</dbReference>
<dbReference type="Gene3D" id="2.30.29.30">
    <property type="entry name" value="Pleckstrin-homology domain (PH domain)/Phosphotyrosine-binding domain (PTB)"/>
    <property type="match status" value="1"/>
</dbReference>
<proteinExistence type="predicted"/>
<feature type="region of interest" description="Disordered" evidence="7">
    <location>
        <begin position="1304"/>
        <end position="1399"/>
    </location>
</feature>
<dbReference type="Pfam" id="PF00621">
    <property type="entry name" value="RhoGEF"/>
    <property type="match status" value="1"/>
</dbReference>
<dbReference type="EMBL" id="JAKKPZ010000002">
    <property type="protein sequence ID" value="KAI1725252.1"/>
    <property type="molecule type" value="Genomic_DNA"/>
</dbReference>
<keyword evidence="4" id="KW-0862">Zinc</keyword>
<dbReference type="Pfam" id="PF17838">
    <property type="entry name" value="PH_16"/>
    <property type="match status" value="1"/>
</dbReference>
<keyword evidence="4" id="KW-0863">Zinc-finger</keyword>
<feature type="region of interest" description="Disordered" evidence="7">
    <location>
        <begin position="1112"/>
        <end position="1190"/>
    </location>
</feature>
<feature type="compositionally biased region" description="Polar residues" evidence="7">
    <location>
        <begin position="1158"/>
        <end position="1167"/>
    </location>
</feature>
<dbReference type="SUPFAM" id="SSF50729">
    <property type="entry name" value="PH domain-like"/>
    <property type="match status" value="1"/>
</dbReference>
<dbReference type="InterPro" id="IPR041020">
    <property type="entry name" value="PH_16"/>
</dbReference>